<proteinExistence type="predicted"/>
<feature type="region of interest" description="Disordered" evidence="1">
    <location>
        <begin position="50"/>
        <end position="388"/>
    </location>
</feature>
<evidence type="ECO:0000313" key="3">
    <source>
        <dbReference type="Proteomes" id="UP000193642"/>
    </source>
</evidence>
<dbReference type="AlphaFoldDB" id="A0A1Y2CHD1"/>
<feature type="compositionally biased region" description="Polar residues" evidence="1">
    <location>
        <begin position="265"/>
        <end position="288"/>
    </location>
</feature>
<name>A0A1Y2CHD1_9FUNG</name>
<feature type="compositionally biased region" description="Polar residues" evidence="1">
    <location>
        <begin position="351"/>
        <end position="364"/>
    </location>
</feature>
<dbReference type="Proteomes" id="UP000193642">
    <property type="component" value="Unassembled WGS sequence"/>
</dbReference>
<sequence length="402" mass="43347">MVGSIQLNGSKISIASDESDEYLSPMSMRASTVNSQKRPSLLVTTLVRRASVSPTTPPGMLSNRASTVGSPPPAGLEVDDDLIDNINFRPSRVSMNRRPSVRSPLSVTASNTNDDDDDDDSDVEGQKDEETVQSKVEPATTERTSITKPSQFSNTPKHESTSKSSQRPETNQSSKDLYKQPSSSSLQNKVKTPLRSSSNQSLSKDQPPLRSSSSESLKLTGRIKSVPSLASGQQSKLSSRTQSRDSLIPLESINSAFFGPKTRKSPSPLNKTESTENVAADNKISSNKELNESKPHSRASSIKKASSIQVSLNSTRHNSKEVLPLSVLSRSSSSASMHSTNHTSNKEKSSITHSRPTSRINSISAKPPTSKPSGTHSPTVRASQVGAPSRLRQDLLLLVLFQ</sequence>
<feature type="compositionally biased region" description="Polar residues" evidence="1">
    <location>
        <begin position="141"/>
        <end position="155"/>
    </location>
</feature>
<feature type="compositionally biased region" description="Acidic residues" evidence="1">
    <location>
        <begin position="113"/>
        <end position="123"/>
    </location>
</feature>
<feature type="compositionally biased region" description="Low complexity" evidence="1">
    <location>
        <begin position="299"/>
        <end position="308"/>
    </location>
</feature>
<accession>A0A1Y2CHD1</accession>
<dbReference type="EMBL" id="MCGO01000016">
    <property type="protein sequence ID" value="ORY46439.1"/>
    <property type="molecule type" value="Genomic_DNA"/>
</dbReference>
<feature type="compositionally biased region" description="Polar residues" evidence="1">
    <location>
        <begin position="103"/>
        <end position="112"/>
    </location>
</feature>
<feature type="compositionally biased region" description="Polar residues" evidence="1">
    <location>
        <begin position="228"/>
        <end position="245"/>
    </location>
</feature>
<comment type="caution">
    <text evidence="2">The sequence shown here is derived from an EMBL/GenBank/DDBJ whole genome shotgun (WGS) entry which is preliminary data.</text>
</comment>
<organism evidence="2 3">
    <name type="scientific">Rhizoclosmatium globosum</name>
    <dbReference type="NCBI Taxonomy" id="329046"/>
    <lineage>
        <taxon>Eukaryota</taxon>
        <taxon>Fungi</taxon>
        <taxon>Fungi incertae sedis</taxon>
        <taxon>Chytridiomycota</taxon>
        <taxon>Chytridiomycota incertae sedis</taxon>
        <taxon>Chytridiomycetes</taxon>
        <taxon>Chytridiales</taxon>
        <taxon>Chytriomycetaceae</taxon>
        <taxon>Rhizoclosmatium</taxon>
    </lineage>
</organism>
<evidence type="ECO:0000313" key="2">
    <source>
        <dbReference type="EMBL" id="ORY46439.1"/>
    </source>
</evidence>
<keyword evidence="3" id="KW-1185">Reference proteome</keyword>
<evidence type="ECO:0000256" key="1">
    <source>
        <dbReference type="SAM" id="MobiDB-lite"/>
    </source>
</evidence>
<feature type="compositionally biased region" description="Polar residues" evidence="1">
    <location>
        <begin position="371"/>
        <end position="382"/>
    </location>
</feature>
<feature type="region of interest" description="Disordered" evidence="1">
    <location>
        <begin position="1"/>
        <end position="20"/>
    </location>
</feature>
<feature type="compositionally biased region" description="Polar residues" evidence="1">
    <location>
        <begin position="1"/>
        <end position="13"/>
    </location>
</feature>
<feature type="compositionally biased region" description="Polar residues" evidence="1">
    <location>
        <begin position="162"/>
        <end position="217"/>
    </location>
</feature>
<feature type="compositionally biased region" description="Low complexity" evidence="1">
    <location>
        <begin position="325"/>
        <end position="343"/>
    </location>
</feature>
<reference evidence="2 3" key="1">
    <citation type="submission" date="2016-07" db="EMBL/GenBank/DDBJ databases">
        <title>Pervasive Adenine N6-methylation of Active Genes in Fungi.</title>
        <authorList>
            <consortium name="DOE Joint Genome Institute"/>
            <person name="Mondo S.J."/>
            <person name="Dannebaum R.O."/>
            <person name="Kuo R.C."/>
            <person name="Labutti K."/>
            <person name="Haridas S."/>
            <person name="Kuo A."/>
            <person name="Salamov A."/>
            <person name="Ahrendt S.R."/>
            <person name="Lipzen A."/>
            <person name="Sullivan W."/>
            <person name="Andreopoulos W.B."/>
            <person name="Clum A."/>
            <person name="Lindquist E."/>
            <person name="Daum C."/>
            <person name="Ramamoorthy G.K."/>
            <person name="Gryganskyi A."/>
            <person name="Culley D."/>
            <person name="Magnuson J.K."/>
            <person name="James T.Y."/>
            <person name="O'Malley M.A."/>
            <person name="Stajich J.E."/>
            <person name="Spatafora J.W."/>
            <person name="Visel A."/>
            <person name="Grigoriev I.V."/>
        </authorList>
    </citation>
    <scope>NUCLEOTIDE SEQUENCE [LARGE SCALE GENOMIC DNA]</scope>
    <source>
        <strain evidence="2 3">JEL800</strain>
    </source>
</reference>
<gene>
    <name evidence="2" type="ORF">BCR33DRAFT_128582</name>
</gene>
<protein>
    <submittedName>
        <fullName evidence="2">Uncharacterized protein</fullName>
    </submittedName>
</protein>